<dbReference type="Proteomes" id="UP000036756">
    <property type="component" value="Unassembled WGS sequence"/>
</dbReference>
<evidence type="ECO:0000256" key="2">
    <source>
        <dbReference type="ARBA" id="ARBA00022801"/>
    </source>
</evidence>
<dbReference type="OrthoDB" id="47144at2"/>
<comment type="caution">
    <text evidence="5">The sequence shown here is derived from an EMBL/GenBank/DDBJ whole genome shotgun (WGS) entry which is preliminary data.</text>
</comment>
<evidence type="ECO:0000313" key="6">
    <source>
        <dbReference type="Proteomes" id="UP000036756"/>
    </source>
</evidence>
<feature type="domain" description="Methyltransferase" evidence="4">
    <location>
        <begin position="225"/>
        <end position="308"/>
    </location>
</feature>
<sequence>MNNIFLTGEIQVGKTTLLNKILEKINLSIGGFQVDRTIEQKGSSYIKEFFIISLINGQDSFKIATIKSVNDVCDVKVFTDSFETVANTIINESLNSRNLIVLDELGTMENEATYFQESVFSVLNSPKLTLGVIKKKPGKFIDKIRKRNDVMLIEVTKENRDYLLDDILEIIEKHFPGIIRKNYFSSNTNRIKWYDLALGYKGCEYPQVFLDKIYSYIDNMDNMTILDMGSGTGAFTIPLSQKAKSITALDSSINMISHLKNKCENEGIKNVNYLISPFEDIDIPPHDIIINAFSVGVTKDYEVLQKLCDTTKKFAFIISHHENDTYKFGEEELSKRLGRKLTEKRHSTNEGIFPMLDKLNLDYDYSEVEFSFPQYFKDMDDAMNFFITYFNINEEREISILQNYLDETLIAKDTGYIHPEDRLSRFIVIKK</sequence>
<gene>
    <name evidence="5" type="ORF">CLCY_4c02320</name>
</gene>
<keyword evidence="2" id="KW-0378">Hydrolase</keyword>
<protein>
    <recommendedName>
        <fullName evidence="4">Methyltransferase domain-containing protein</fullName>
    </recommendedName>
</protein>
<organism evidence="5 6">
    <name type="scientific">Clostridium cylindrosporum DSM 605</name>
    <dbReference type="NCBI Taxonomy" id="1121307"/>
    <lineage>
        <taxon>Bacteria</taxon>
        <taxon>Bacillati</taxon>
        <taxon>Bacillota</taxon>
        <taxon>Clostridia</taxon>
        <taxon>Eubacteriales</taxon>
        <taxon>Clostridiaceae</taxon>
        <taxon>Clostridium</taxon>
    </lineage>
</organism>
<dbReference type="Pfam" id="PF13649">
    <property type="entry name" value="Methyltransf_25"/>
    <property type="match status" value="1"/>
</dbReference>
<keyword evidence="6" id="KW-1185">Reference proteome</keyword>
<dbReference type="GO" id="GO:0005524">
    <property type="term" value="F:ATP binding"/>
    <property type="evidence" value="ECO:0007669"/>
    <property type="project" value="UniProtKB-KW"/>
</dbReference>
<dbReference type="SUPFAM" id="SSF53335">
    <property type="entry name" value="S-adenosyl-L-methionine-dependent methyltransferases"/>
    <property type="match status" value="1"/>
</dbReference>
<dbReference type="PANTHER" id="PTHR43146">
    <property type="entry name" value="CANCER-RELATED NUCLEOSIDE-TRIPHOSPHATASE"/>
    <property type="match status" value="1"/>
</dbReference>
<dbReference type="Gene3D" id="3.40.50.300">
    <property type="entry name" value="P-loop containing nucleotide triphosphate hydrolases"/>
    <property type="match status" value="1"/>
</dbReference>
<dbReference type="STRING" id="1121307.CLCY_4c02320"/>
<dbReference type="PATRIC" id="fig|1121307.3.peg.1888"/>
<dbReference type="AlphaFoldDB" id="A0A0J8DDE6"/>
<dbReference type="RefSeq" id="WP_048570342.1">
    <property type="nucleotide sequence ID" value="NZ_LFVU01000024.1"/>
</dbReference>
<evidence type="ECO:0000256" key="3">
    <source>
        <dbReference type="ARBA" id="ARBA00022840"/>
    </source>
</evidence>
<dbReference type="Pfam" id="PF03266">
    <property type="entry name" value="NTPase_1"/>
    <property type="match status" value="1"/>
</dbReference>
<keyword evidence="1" id="KW-0547">Nucleotide-binding</keyword>
<evidence type="ECO:0000313" key="5">
    <source>
        <dbReference type="EMBL" id="KMT22259.1"/>
    </source>
</evidence>
<dbReference type="InterPro" id="IPR029063">
    <property type="entry name" value="SAM-dependent_MTases_sf"/>
</dbReference>
<name>A0A0J8DDE6_CLOCY</name>
<dbReference type="InterPro" id="IPR004948">
    <property type="entry name" value="Nuc-triphosphatase_THEP1"/>
</dbReference>
<dbReference type="EMBL" id="LFVU01000024">
    <property type="protein sequence ID" value="KMT22259.1"/>
    <property type="molecule type" value="Genomic_DNA"/>
</dbReference>
<dbReference type="InterPro" id="IPR041698">
    <property type="entry name" value="Methyltransf_25"/>
</dbReference>
<evidence type="ECO:0000256" key="1">
    <source>
        <dbReference type="ARBA" id="ARBA00022741"/>
    </source>
</evidence>
<dbReference type="Gene3D" id="3.40.50.150">
    <property type="entry name" value="Vaccinia Virus protein VP39"/>
    <property type="match status" value="1"/>
</dbReference>
<dbReference type="InterPro" id="IPR027417">
    <property type="entry name" value="P-loop_NTPase"/>
</dbReference>
<dbReference type="SUPFAM" id="SSF52540">
    <property type="entry name" value="P-loop containing nucleoside triphosphate hydrolases"/>
    <property type="match status" value="1"/>
</dbReference>
<keyword evidence="3" id="KW-0067">ATP-binding</keyword>
<proteinExistence type="predicted"/>
<accession>A0A0J8DDE6</accession>
<dbReference type="GO" id="GO:0017111">
    <property type="term" value="F:ribonucleoside triphosphate phosphatase activity"/>
    <property type="evidence" value="ECO:0007669"/>
    <property type="project" value="InterPro"/>
</dbReference>
<evidence type="ECO:0000259" key="4">
    <source>
        <dbReference type="Pfam" id="PF13649"/>
    </source>
</evidence>
<dbReference type="CDD" id="cd02440">
    <property type="entry name" value="AdoMet_MTases"/>
    <property type="match status" value="1"/>
</dbReference>
<reference evidence="5 6" key="1">
    <citation type="submission" date="2015-06" db="EMBL/GenBank/DDBJ databases">
        <title>Draft genome sequence of the purine-degrading Clostridium cylindrosporum HC-1 (DSM 605).</title>
        <authorList>
            <person name="Poehlein A."/>
            <person name="Schiel-Bengelsdorf B."/>
            <person name="Bengelsdorf F."/>
            <person name="Daniel R."/>
            <person name="Duerre P."/>
        </authorList>
    </citation>
    <scope>NUCLEOTIDE SEQUENCE [LARGE SCALE GENOMIC DNA]</scope>
    <source>
        <strain evidence="5 6">DSM 605</strain>
    </source>
</reference>
<dbReference type="PANTHER" id="PTHR43146:SF1">
    <property type="entry name" value="CANCER-RELATED NUCLEOSIDE-TRIPHOSPHATASE"/>
    <property type="match status" value="1"/>
</dbReference>